<evidence type="ECO:0000313" key="3">
    <source>
        <dbReference type="EMBL" id="MFC6284163.1"/>
    </source>
</evidence>
<accession>A0ABW1U3M7</accession>
<dbReference type="SUPFAM" id="SSF55961">
    <property type="entry name" value="Bet v1-like"/>
    <property type="match status" value="1"/>
</dbReference>
<keyword evidence="4" id="KW-1185">Reference proteome</keyword>
<dbReference type="InterPro" id="IPR023393">
    <property type="entry name" value="START-like_dom_sf"/>
</dbReference>
<dbReference type="RefSeq" id="WP_371439921.1">
    <property type="nucleotide sequence ID" value="NZ_JBHSRS010000084.1"/>
</dbReference>
<sequence length="156" mass="17422">MKHYQRQILLSATPAAVYQALATPEGLRSWWTQTCDIATAVGGRSTFRFGEHYKVMQVKSLAPEREVRWHCVEALINVDAFTRKDEWVGTDIVFKLTPQPGGKTLLDFEHVGLTPDFECFGVCERGWDLYLGSLQSLVETGQGTPHLSTQANCCSA</sequence>
<comment type="caution">
    <text evidence="3">The sequence shown here is derived from an EMBL/GenBank/DDBJ whole genome shotgun (WGS) entry which is preliminary data.</text>
</comment>
<comment type="similarity">
    <text evidence="1">Belongs to the AHA1 family.</text>
</comment>
<reference evidence="4" key="1">
    <citation type="journal article" date="2019" name="Int. J. Syst. Evol. Microbiol.">
        <title>The Global Catalogue of Microorganisms (GCM) 10K type strain sequencing project: providing services to taxonomists for standard genome sequencing and annotation.</title>
        <authorList>
            <consortium name="The Broad Institute Genomics Platform"/>
            <consortium name="The Broad Institute Genome Sequencing Center for Infectious Disease"/>
            <person name="Wu L."/>
            <person name="Ma J."/>
        </authorList>
    </citation>
    <scope>NUCLEOTIDE SEQUENCE [LARGE SCALE GENOMIC DNA]</scope>
    <source>
        <strain evidence="4">CCUG 39402</strain>
    </source>
</reference>
<gene>
    <name evidence="3" type="ORF">ACFQND_23295</name>
</gene>
<dbReference type="Pfam" id="PF08327">
    <property type="entry name" value="AHSA1"/>
    <property type="match status" value="1"/>
</dbReference>
<name>A0ABW1U3M7_9BURK</name>
<dbReference type="Proteomes" id="UP001596270">
    <property type="component" value="Unassembled WGS sequence"/>
</dbReference>
<protein>
    <submittedName>
        <fullName evidence="3">SRPBCC domain-containing protein</fullName>
    </submittedName>
</protein>
<evidence type="ECO:0000256" key="1">
    <source>
        <dbReference type="ARBA" id="ARBA00006817"/>
    </source>
</evidence>
<evidence type="ECO:0000259" key="2">
    <source>
        <dbReference type="Pfam" id="PF08327"/>
    </source>
</evidence>
<feature type="domain" description="Activator of Hsp90 ATPase homologue 1/2-like C-terminal" evidence="2">
    <location>
        <begin position="12"/>
        <end position="139"/>
    </location>
</feature>
<organism evidence="3 4">
    <name type="scientific">Polaromonas aquatica</name>
    <dbReference type="NCBI Taxonomy" id="332657"/>
    <lineage>
        <taxon>Bacteria</taxon>
        <taxon>Pseudomonadati</taxon>
        <taxon>Pseudomonadota</taxon>
        <taxon>Betaproteobacteria</taxon>
        <taxon>Burkholderiales</taxon>
        <taxon>Comamonadaceae</taxon>
        <taxon>Polaromonas</taxon>
    </lineage>
</organism>
<dbReference type="Gene3D" id="3.30.530.20">
    <property type="match status" value="1"/>
</dbReference>
<dbReference type="InterPro" id="IPR013538">
    <property type="entry name" value="ASHA1/2-like_C"/>
</dbReference>
<dbReference type="EMBL" id="JBHSRS010000084">
    <property type="protein sequence ID" value="MFC6284163.1"/>
    <property type="molecule type" value="Genomic_DNA"/>
</dbReference>
<dbReference type="CDD" id="cd07814">
    <property type="entry name" value="SRPBCC_CalC_Aha1-like"/>
    <property type="match status" value="1"/>
</dbReference>
<evidence type="ECO:0000313" key="4">
    <source>
        <dbReference type="Proteomes" id="UP001596270"/>
    </source>
</evidence>
<proteinExistence type="inferred from homology"/>